<organism evidence="1 2">
    <name type="scientific">Anaplasma phagocytophilum str. ApWI1</name>
    <dbReference type="NCBI Taxonomy" id="1359155"/>
    <lineage>
        <taxon>Bacteria</taxon>
        <taxon>Pseudomonadati</taxon>
        <taxon>Pseudomonadota</taxon>
        <taxon>Alphaproteobacteria</taxon>
        <taxon>Rickettsiales</taxon>
        <taxon>Anaplasmataceae</taxon>
        <taxon>Anaplasma</taxon>
        <taxon>phagocytophilum group</taxon>
    </lineage>
</organism>
<accession>A0A0F3PZ20</accession>
<proteinExistence type="predicted"/>
<evidence type="ECO:0000313" key="1">
    <source>
        <dbReference type="EMBL" id="KJV85615.1"/>
    </source>
</evidence>
<dbReference type="Proteomes" id="UP000033622">
    <property type="component" value="Unassembled WGS sequence"/>
</dbReference>
<reference evidence="1 2" key="1">
    <citation type="submission" date="2015-01" db="EMBL/GenBank/DDBJ databases">
        <title>Genome Sequencing of Rickettsiales.</title>
        <authorList>
            <person name="Daugherty S.C."/>
            <person name="Su Q."/>
            <person name="Abolude K."/>
            <person name="Beier-Sexton M."/>
            <person name="Carlyon J.A."/>
            <person name="Carter R."/>
            <person name="Day N.P."/>
            <person name="Dumler S.J."/>
            <person name="Dyachenko V."/>
            <person name="Godinez A."/>
            <person name="Kurtti T.J."/>
            <person name="Lichay M."/>
            <person name="Mullins K.E."/>
            <person name="Ott S."/>
            <person name="Pappas-Brown V."/>
            <person name="Paris D.H."/>
            <person name="Patel P."/>
            <person name="Richards A.L."/>
            <person name="Sadzewicz L."/>
            <person name="Sears K."/>
            <person name="Seidman D."/>
            <person name="Sengamalay N."/>
            <person name="Stenos J."/>
            <person name="Tallon L.J."/>
            <person name="Vincent G."/>
            <person name="Fraser C.M."/>
            <person name="Munderloh U."/>
            <person name="Dunning-Hotopp J.C."/>
        </authorList>
    </citation>
    <scope>NUCLEOTIDE SEQUENCE [LARGE SCALE GENOMIC DNA]</scope>
    <source>
        <strain evidence="1 2">ApWI1</strain>
    </source>
</reference>
<dbReference type="EMBL" id="LAOF01000001">
    <property type="protein sequence ID" value="KJV85615.1"/>
    <property type="molecule type" value="Genomic_DNA"/>
</dbReference>
<dbReference type="PATRIC" id="fig|1359155.3.peg.666"/>
<protein>
    <submittedName>
        <fullName evidence="1">Uncharacterized protein</fullName>
    </submittedName>
</protein>
<sequence length="66" mass="7301">MLFLSAILSSQSFYVTVSIQNNVVTDLKKEAAYLLTVVSCLIVSDSHAIFPTQNMKEATTTADWMN</sequence>
<dbReference type="AlphaFoldDB" id="A0A0F3PZ20"/>
<gene>
    <name evidence="1" type="ORF">APHWI1_0657</name>
</gene>
<comment type="caution">
    <text evidence="1">The sequence shown here is derived from an EMBL/GenBank/DDBJ whole genome shotgun (WGS) entry which is preliminary data.</text>
</comment>
<evidence type="ECO:0000313" key="2">
    <source>
        <dbReference type="Proteomes" id="UP000033622"/>
    </source>
</evidence>
<name>A0A0F3PZ20_ANAPH</name>